<evidence type="ECO:0000259" key="2">
    <source>
        <dbReference type="Pfam" id="PF04101"/>
    </source>
</evidence>
<keyword evidence="3" id="KW-0378">Hydrolase</keyword>
<dbReference type="Gene3D" id="3.40.50.1820">
    <property type="entry name" value="alpha/beta hydrolase"/>
    <property type="match status" value="1"/>
</dbReference>
<dbReference type="Gene3D" id="3.40.50.2000">
    <property type="entry name" value="Glycogen Phosphorylase B"/>
    <property type="match status" value="1"/>
</dbReference>
<dbReference type="EMBL" id="JBBEGM010000001">
    <property type="protein sequence ID" value="MEJ2860164.1"/>
    <property type="molecule type" value="Genomic_DNA"/>
</dbReference>
<dbReference type="Pfam" id="PF04101">
    <property type="entry name" value="Glyco_tran_28_C"/>
    <property type="match status" value="1"/>
</dbReference>
<feature type="domain" description="AB hydrolase-1" evidence="1">
    <location>
        <begin position="31"/>
        <end position="171"/>
    </location>
</feature>
<sequence length="703" mass="76398">MRAREPDALGSITRDGVRVGYEVFDGPTPSPTIVLLTSWAIVHARQWKAQVPFLAREFRVITVEGRGNGAADRPRDPDAYRDTEMVADVVAVLDATGTERAVVVGLSMGGRRALELAAWHPDRVLGVVAIGAALPWPLPGDFDEVRESHEGWEKANRHYWKADYPGWVEFFTSRILTDAHSTKPFEDIVGWGLETDAETLIATVPGIAERTTADAEAICRAIRCPALVVHGDADEVTPYELGVAIAGWTGGTFVTIPGGGHAPPLREPVRVNLLLREFVRSLAPPRPRRATWTPARDRRPRVLFVSSPIGLGHARRDVAIARELAALRPDLEIDWLAQHPVTAVLDGARVHPASGLLASESAHIESEAGEHDLHAFQAVRRMDEILVANFHVFADVVSDGQHDLVVADESWEVDHFLHENPELKRAPFAWLTDFVGWLPMPDGGAAEAALTADHNAEMVEHLARHPRLRDRSVFVGEPDDLVTDPLGPGLPTVRDWTCEHFAFSGWVPTGGPPRDREELRAELGWRPDERVCVVSVGGSGVGRALLERVARAYPELIGRVPGLRLVLVAGPRIDPASLRVPAGVEVRGHVPDLERELTACDAAVVQGGLTTTMELACAGVPFLYVPLDHHFEQQFHVPHRLARLGAGTRLDYADATPDAIAAGVADLLARPVAPAAVPDDGARRAALLLADLVGRHPAKRSPS</sequence>
<evidence type="ECO:0000313" key="3">
    <source>
        <dbReference type="EMBL" id="MEJ2860164.1"/>
    </source>
</evidence>
<dbReference type="GO" id="GO:0016787">
    <property type="term" value="F:hydrolase activity"/>
    <property type="evidence" value="ECO:0007669"/>
    <property type="project" value="UniProtKB-KW"/>
</dbReference>
<dbReference type="RefSeq" id="WP_337699444.1">
    <property type="nucleotide sequence ID" value="NZ_JBBEGM010000001.1"/>
</dbReference>
<proteinExistence type="predicted"/>
<dbReference type="SUPFAM" id="SSF53474">
    <property type="entry name" value="alpha/beta-Hydrolases"/>
    <property type="match status" value="1"/>
</dbReference>
<protein>
    <submittedName>
        <fullName evidence="3">Alpha/beta fold hydrolase</fullName>
    </submittedName>
</protein>
<organism evidence="3 4">
    <name type="scientific">Actinomycetospora flava</name>
    <dbReference type="NCBI Taxonomy" id="3129232"/>
    <lineage>
        <taxon>Bacteria</taxon>
        <taxon>Bacillati</taxon>
        <taxon>Actinomycetota</taxon>
        <taxon>Actinomycetes</taxon>
        <taxon>Pseudonocardiales</taxon>
        <taxon>Pseudonocardiaceae</taxon>
        <taxon>Actinomycetospora</taxon>
    </lineage>
</organism>
<dbReference type="Proteomes" id="UP001369736">
    <property type="component" value="Unassembled WGS sequence"/>
</dbReference>
<dbReference type="InterPro" id="IPR050471">
    <property type="entry name" value="AB_hydrolase"/>
</dbReference>
<dbReference type="InterPro" id="IPR000073">
    <property type="entry name" value="AB_hydrolase_1"/>
</dbReference>
<dbReference type="Pfam" id="PF00561">
    <property type="entry name" value="Abhydrolase_1"/>
    <property type="match status" value="1"/>
</dbReference>
<reference evidence="3 4" key="1">
    <citation type="submission" date="2024-03" db="EMBL/GenBank/DDBJ databases">
        <title>Actinomycetospora sp. OC33-EN07, a novel actinomycete isolated from wild orchid (Aerides multiflora).</title>
        <authorList>
            <person name="Suriyachadkun C."/>
        </authorList>
    </citation>
    <scope>NUCLEOTIDE SEQUENCE [LARGE SCALE GENOMIC DNA]</scope>
    <source>
        <strain evidence="3 4">OC33-EN07</strain>
    </source>
</reference>
<evidence type="ECO:0000313" key="4">
    <source>
        <dbReference type="Proteomes" id="UP001369736"/>
    </source>
</evidence>
<comment type="caution">
    <text evidence="3">The sequence shown here is derived from an EMBL/GenBank/DDBJ whole genome shotgun (WGS) entry which is preliminary data.</text>
</comment>
<dbReference type="SUPFAM" id="SSF53756">
    <property type="entry name" value="UDP-Glycosyltransferase/glycogen phosphorylase"/>
    <property type="match status" value="1"/>
</dbReference>
<keyword evidence="4" id="KW-1185">Reference proteome</keyword>
<feature type="domain" description="Glycosyl transferase family 28 C-terminal" evidence="2">
    <location>
        <begin position="536"/>
        <end position="676"/>
    </location>
</feature>
<dbReference type="PRINTS" id="PR00111">
    <property type="entry name" value="ABHYDROLASE"/>
</dbReference>
<gene>
    <name evidence="3" type="ORF">WCD58_03300</name>
</gene>
<name>A0ABU8LYI7_9PSEU</name>
<dbReference type="InterPro" id="IPR007235">
    <property type="entry name" value="Glyco_trans_28_C"/>
</dbReference>
<dbReference type="InterPro" id="IPR029058">
    <property type="entry name" value="AB_hydrolase_fold"/>
</dbReference>
<dbReference type="PANTHER" id="PTHR43433:SF5">
    <property type="entry name" value="AB HYDROLASE-1 DOMAIN-CONTAINING PROTEIN"/>
    <property type="match status" value="1"/>
</dbReference>
<dbReference type="PANTHER" id="PTHR43433">
    <property type="entry name" value="HYDROLASE, ALPHA/BETA FOLD FAMILY PROTEIN"/>
    <property type="match status" value="1"/>
</dbReference>
<accession>A0ABU8LYI7</accession>
<evidence type="ECO:0000259" key="1">
    <source>
        <dbReference type="Pfam" id="PF00561"/>
    </source>
</evidence>